<comment type="caution">
    <text evidence="2">The sequence shown here is derived from an EMBL/GenBank/DDBJ whole genome shotgun (WGS) entry which is preliminary data.</text>
</comment>
<keyword evidence="1" id="KW-0732">Signal</keyword>
<protein>
    <submittedName>
        <fullName evidence="2">Uncharacterized protein</fullName>
    </submittedName>
</protein>
<proteinExistence type="predicted"/>
<evidence type="ECO:0000313" key="2">
    <source>
        <dbReference type="EMBL" id="KAF2092591.1"/>
    </source>
</evidence>
<dbReference type="Proteomes" id="UP000799772">
    <property type="component" value="Unassembled WGS sequence"/>
</dbReference>
<keyword evidence="3" id="KW-1185">Reference proteome</keyword>
<evidence type="ECO:0000313" key="3">
    <source>
        <dbReference type="Proteomes" id="UP000799772"/>
    </source>
</evidence>
<dbReference type="OrthoDB" id="10255963at2759"/>
<gene>
    <name evidence="2" type="ORF">NA57DRAFT_49901</name>
</gene>
<dbReference type="AlphaFoldDB" id="A0A9P4LZG4"/>
<feature type="signal peptide" evidence="1">
    <location>
        <begin position="1"/>
        <end position="20"/>
    </location>
</feature>
<dbReference type="EMBL" id="ML978144">
    <property type="protein sequence ID" value="KAF2092591.1"/>
    <property type="molecule type" value="Genomic_DNA"/>
</dbReference>
<sequence length="268" mass="30141">MKSTTFLGSALLLGANTVLANNPIAGNLFTDNLGLAAAQAAAPMWHMPSGTCMPSAAEDGNGHQTNGVGPDNCNIGKLGHNCPAQPQWLGPQTGYYNIPGEPFGNVPTYYANGFCQSDNTWRIIYYVYFKKDTGHESDWEGVVMKFSNPNGDNNWVRSSVIFEQDGNKPEKSYEDINDTFDGNNDWTQYSNKNRDHPKFYFGKFHHSVHDDWHTSSFKNTCPPNSESDFRNDDYQFWSYWNLRHASVLGSDWVWGKANAPNHIDICNY</sequence>
<reference evidence="2" key="1">
    <citation type="journal article" date="2020" name="Stud. Mycol.">
        <title>101 Dothideomycetes genomes: a test case for predicting lifestyles and emergence of pathogens.</title>
        <authorList>
            <person name="Haridas S."/>
            <person name="Albert R."/>
            <person name="Binder M."/>
            <person name="Bloem J."/>
            <person name="Labutti K."/>
            <person name="Salamov A."/>
            <person name="Andreopoulos B."/>
            <person name="Baker S."/>
            <person name="Barry K."/>
            <person name="Bills G."/>
            <person name="Bluhm B."/>
            <person name="Cannon C."/>
            <person name="Castanera R."/>
            <person name="Culley D."/>
            <person name="Daum C."/>
            <person name="Ezra D."/>
            <person name="Gonzalez J."/>
            <person name="Henrissat B."/>
            <person name="Kuo A."/>
            <person name="Liang C."/>
            <person name="Lipzen A."/>
            <person name="Lutzoni F."/>
            <person name="Magnuson J."/>
            <person name="Mondo S."/>
            <person name="Nolan M."/>
            <person name="Ohm R."/>
            <person name="Pangilinan J."/>
            <person name="Park H.-J."/>
            <person name="Ramirez L."/>
            <person name="Alfaro M."/>
            <person name="Sun H."/>
            <person name="Tritt A."/>
            <person name="Yoshinaga Y."/>
            <person name="Zwiers L.-H."/>
            <person name="Turgeon B."/>
            <person name="Goodwin S."/>
            <person name="Spatafora J."/>
            <person name="Crous P."/>
            <person name="Grigoriev I."/>
        </authorList>
    </citation>
    <scope>NUCLEOTIDE SEQUENCE</scope>
    <source>
        <strain evidence="2">CBS 133067</strain>
    </source>
</reference>
<feature type="chain" id="PRO_5040327104" evidence="1">
    <location>
        <begin position="21"/>
        <end position="268"/>
    </location>
</feature>
<organism evidence="2 3">
    <name type="scientific">Rhizodiscina lignyota</name>
    <dbReference type="NCBI Taxonomy" id="1504668"/>
    <lineage>
        <taxon>Eukaryota</taxon>
        <taxon>Fungi</taxon>
        <taxon>Dikarya</taxon>
        <taxon>Ascomycota</taxon>
        <taxon>Pezizomycotina</taxon>
        <taxon>Dothideomycetes</taxon>
        <taxon>Pleosporomycetidae</taxon>
        <taxon>Aulographales</taxon>
        <taxon>Rhizodiscinaceae</taxon>
        <taxon>Rhizodiscina</taxon>
    </lineage>
</organism>
<evidence type="ECO:0000256" key="1">
    <source>
        <dbReference type="SAM" id="SignalP"/>
    </source>
</evidence>
<accession>A0A9P4LZG4</accession>
<name>A0A9P4LZG4_9PEZI</name>